<dbReference type="Proteomes" id="UP001419268">
    <property type="component" value="Unassembled WGS sequence"/>
</dbReference>
<gene>
    <name evidence="1" type="ORF">Scep_014775</name>
</gene>
<proteinExistence type="predicted"/>
<name>A0AAP0J1W8_9MAGN</name>
<dbReference type="EMBL" id="JBBNAG010000006">
    <property type="protein sequence ID" value="KAK9125929.1"/>
    <property type="molecule type" value="Genomic_DNA"/>
</dbReference>
<organism evidence="1 2">
    <name type="scientific">Stephania cephalantha</name>
    <dbReference type="NCBI Taxonomy" id="152367"/>
    <lineage>
        <taxon>Eukaryota</taxon>
        <taxon>Viridiplantae</taxon>
        <taxon>Streptophyta</taxon>
        <taxon>Embryophyta</taxon>
        <taxon>Tracheophyta</taxon>
        <taxon>Spermatophyta</taxon>
        <taxon>Magnoliopsida</taxon>
        <taxon>Ranunculales</taxon>
        <taxon>Menispermaceae</taxon>
        <taxon>Menispermoideae</taxon>
        <taxon>Cissampelideae</taxon>
        <taxon>Stephania</taxon>
    </lineage>
</organism>
<dbReference type="AlphaFoldDB" id="A0AAP0J1W8"/>
<evidence type="ECO:0000313" key="1">
    <source>
        <dbReference type="EMBL" id="KAK9125929.1"/>
    </source>
</evidence>
<comment type="caution">
    <text evidence="1">The sequence shown here is derived from an EMBL/GenBank/DDBJ whole genome shotgun (WGS) entry which is preliminary data.</text>
</comment>
<dbReference type="PANTHER" id="PTHR34222">
    <property type="entry name" value="GAG_PRE-INTEGRS DOMAIN-CONTAINING PROTEIN"/>
    <property type="match status" value="1"/>
</dbReference>
<reference evidence="1 2" key="1">
    <citation type="submission" date="2024-01" db="EMBL/GenBank/DDBJ databases">
        <title>Genome assemblies of Stephania.</title>
        <authorList>
            <person name="Yang L."/>
        </authorList>
    </citation>
    <scope>NUCLEOTIDE SEQUENCE [LARGE SCALE GENOMIC DNA]</scope>
    <source>
        <strain evidence="1">JXDWG</strain>
        <tissue evidence="1">Leaf</tissue>
    </source>
</reference>
<dbReference type="PANTHER" id="PTHR34222:SF99">
    <property type="entry name" value="PROTEIN, PUTATIVE-RELATED"/>
    <property type="match status" value="1"/>
</dbReference>
<evidence type="ECO:0000313" key="2">
    <source>
        <dbReference type="Proteomes" id="UP001419268"/>
    </source>
</evidence>
<protein>
    <submittedName>
        <fullName evidence="1">Uncharacterized protein</fullName>
    </submittedName>
</protein>
<sequence length="134" mass="15167">MNAAIMVKNPSSKPFHKGTFKKFVNKDELYCNFCKMKRHTKETCFKLHGYPGWFKSEKENKVIALSDQNKGFAKMVETPMDFIGEEASNCDFIQANIATMIEQGIVKFFKGKGLATDGVSNSFNMAHLHDFEGP</sequence>
<accession>A0AAP0J1W8</accession>
<keyword evidence="2" id="KW-1185">Reference proteome</keyword>